<dbReference type="PROSITE" id="PS00383">
    <property type="entry name" value="TYR_PHOSPHATASE_1"/>
    <property type="match status" value="1"/>
</dbReference>
<evidence type="ECO:0000313" key="3">
    <source>
        <dbReference type="Proteomes" id="UP000051681"/>
    </source>
</evidence>
<dbReference type="Proteomes" id="UP000051681">
    <property type="component" value="Unassembled WGS sequence"/>
</dbReference>
<evidence type="ECO:0000313" key="2">
    <source>
        <dbReference type="EMBL" id="CUH82837.1"/>
    </source>
</evidence>
<feature type="domain" description="Tyrosine specific protein phosphatases" evidence="1">
    <location>
        <begin position="84"/>
        <end position="155"/>
    </location>
</feature>
<dbReference type="PROSITE" id="PS50056">
    <property type="entry name" value="TYR_PHOSPHATASE_2"/>
    <property type="match status" value="1"/>
</dbReference>
<dbReference type="InterPro" id="IPR016130">
    <property type="entry name" value="Tyr_Pase_AS"/>
</dbReference>
<gene>
    <name evidence="2" type="ORF">TM5383_00019</name>
</gene>
<dbReference type="FunFam" id="3.90.190.10:FF:000157">
    <property type="entry name" value="Protein-tyrosine phosphatase"/>
    <property type="match status" value="1"/>
</dbReference>
<dbReference type="RefSeq" id="WP_058317015.1">
    <property type="nucleotide sequence ID" value="NZ_CYSF01000001.1"/>
</dbReference>
<protein>
    <submittedName>
        <fullName evidence="2">Protein tyrosine phosphatase</fullName>
    </submittedName>
</protein>
<dbReference type="OrthoDB" id="9806482at2"/>
<dbReference type="PANTHER" id="PTHR23339">
    <property type="entry name" value="TYROSINE SPECIFIC PROTEIN PHOSPHATASE AND DUAL SPECIFICITY PROTEIN PHOSPHATASE"/>
    <property type="match status" value="1"/>
</dbReference>
<dbReference type="SUPFAM" id="SSF52799">
    <property type="entry name" value="(Phosphotyrosine protein) phosphatases II"/>
    <property type="match status" value="1"/>
</dbReference>
<dbReference type="AlphaFoldDB" id="A0A0P1H7N8"/>
<organism evidence="2 3">
    <name type="scientific">Thalassovita mediterranea</name>
    <dbReference type="NCBI Taxonomy" id="340021"/>
    <lineage>
        <taxon>Bacteria</taxon>
        <taxon>Pseudomonadati</taxon>
        <taxon>Pseudomonadota</taxon>
        <taxon>Alphaproteobacteria</taxon>
        <taxon>Rhodobacterales</taxon>
        <taxon>Roseobacteraceae</taxon>
        <taxon>Thalassovita</taxon>
    </lineage>
</organism>
<dbReference type="InterPro" id="IPR029021">
    <property type="entry name" value="Prot-tyrosine_phosphatase-like"/>
</dbReference>
<dbReference type="EMBL" id="CYSF01000001">
    <property type="protein sequence ID" value="CUH82837.1"/>
    <property type="molecule type" value="Genomic_DNA"/>
</dbReference>
<keyword evidence="3" id="KW-1185">Reference proteome</keyword>
<dbReference type="STRING" id="340021.TM5383_00019"/>
<evidence type="ECO:0000259" key="1">
    <source>
        <dbReference type="PROSITE" id="PS50056"/>
    </source>
</evidence>
<accession>A0A0P1H7N8</accession>
<name>A0A0P1H7N8_9RHOB</name>
<sequence>MSDFVVHALTVGGGILALCPLPGRGGAYAADLAHLKEWKPSMLISLVTEVEFLAEGATTLGADISDAGSRWAHLPITDYGVPDEAFIEQWPEVRDAALAALRGGGRVLVHCMGGCGRSGMVMLRLMIEAGEAPDQALARLRQARPCAIETEAQMHWAKTGRLLRGG</sequence>
<dbReference type="InterPro" id="IPR050561">
    <property type="entry name" value="PTP"/>
</dbReference>
<dbReference type="Gene3D" id="3.90.190.10">
    <property type="entry name" value="Protein tyrosine phosphatase superfamily"/>
    <property type="match status" value="1"/>
</dbReference>
<reference evidence="2 3" key="1">
    <citation type="submission" date="2015-09" db="EMBL/GenBank/DDBJ databases">
        <authorList>
            <consortium name="Swine Surveillance"/>
        </authorList>
    </citation>
    <scope>NUCLEOTIDE SEQUENCE [LARGE SCALE GENOMIC DNA]</scope>
    <source>
        <strain evidence="2 3">CECT 8383</strain>
    </source>
</reference>
<proteinExistence type="predicted"/>
<dbReference type="InterPro" id="IPR000387">
    <property type="entry name" value="Tyr_Pase_dom"/>
</dbReference>
<dbReference type="Pfam" id="PF22785">
    <property type="entry name" value="Tc-R-P"/>
    <property type="match status" value="1"/>
</dbReference>